<feature type="signal peptide" evidence="1">
    <location>
        <begin position="1"/>
        <end position="26"/>
    </location>
</feature>
<dbReference type="Pfam" id="PF09992">
    <property type="entry name" value="NAGPA"/>
    <property type="match status" value="1"/>
</dbReference>
<sequence length="742" mass="82286">MKKYRHYYPILLALILLLVLNGSAAAAYFRSNLSDFVKTEGQITVPIFVPTEQFAIKTESQAILISNENDKIELNQGQNYFISQAELELAEAPVTKTKKSVWGVQVVASSDLKKAEALKVELTNQFEQAKELDFEILKEADLYKLVVGSYEQRQKAEALQEELESAGFKGWPRQFVKEIITEPAESAVSKNGDLNKLRVKKDVNLAAGSKSLKLYNLKAEKLKEAYTFKLKGDFQIAGRKMSGQYSFGPLAKSVLFSYKTDLEELTAYLLQKYCKAETDPKALQAQAIIYRTNLLYQLEVKGARLTNLIDVNFGLLKTVFKKAAAATEGEVLTKSNEFYYNSDFSLKQIKKPKAGLIALAKTDYDYQGMINYYYRRSKIENLNELLDSEQTVEARIKRGLKFREIRQLSWSGPRVLTILDLDLNSDNLKLKPVLAQGKTIGKEDLRSLIKKHSALAGVNGSYFDGQGTPLGLVYLEGELVSEPLYKRSSLLIGPQNQIAFAQVDWSGKIVIGQAEKSIAIDGINRKARAGELIVFNHYYGAQMPPLAAGELDLIVRNQNFLGLETETGKSSPIPANGFVLRIPAVESLQKKLKPQILAAQAQKFSLEHSFEPDFKQKNILSALGGGPQLLKAGKIEITGQAENFQADILTGRAPRTAVALTADNHLLLLTIDGRQSDLSVGMTLRELAKTLQEMGAVSAINLDGGGSARMVIRNFTMSNPSEKRLISNGILVGEEAEEKDED</sequence>
<organism evidence="3 4">
    <name type="scientific">Halanaerobium praevalens (strain ATCC 33744 / DSM 2228 / GSL)</name>
    <dbReference type="NCBI Taxonomy" id="572479"/>
    <lineage>
        <taxon>Bacteria</taxon>
        <taxon>Bacillati</taxon>
        <taxon>Bacillota</taxon>
        <taxon>Clostridia</taxon>
        <taxon>Halanaerobiales</taxon>
        <taxon>Halanaerobiaceae</taxon>
        <taxon>Halanaerobium</taxon>
    </lineage>
</organism>
<dbReference type="InterPro" id="IPR007730">
    <property type="entry name" value="SPOR-like_dom"/>
</dbReference>
<dbReference type="InterPro" id="IPR036680">
    <property type="entry name" value="SPOR-like_sf"/>
</dbReference>
<dbReference type="eggNOG" id="COG2385">
    <property type="taxonomic scope" value="Bacteria"/>
</dbReference>
<dbReference type="eggNOG" id="COG4632">
    <property type="taxonomic scope" value="Bacteria"/>
</dbReference>
<dbReference type="Proteomes" id="UP000006866">
    <property type="component" value="Chromosome"/>
</dbReference>
<feature type="chain" id="PRO_5038407949" evidence="1">
    <location>
        <begin position="27"/>
        <end position="742"/>
    </location>
</feature>
<dbReference type="KEGG" id="hpk:Hprae_1922"/>
<dbReference type="PANTHER" id="PTHR40446:SF2">
    <property type="entry name" value="N-ACETYLGLUCOSAMINE-1-PHOSPHODIESTER ALPHA-N-ACETYLGLUCOSAMINIDASE"/>
    <property type="match status" value="1"/>
</dbReference>
<dbReference type="STRING" id="572479.Hprae_1922"/>
<evidence type="ECO:0000313" key="3">
    <source>
        <dbReference type="EMBL" id="ADO78047.1"/>
    </source>
</evidence>
<accession>E3DRB5</accession>
<reference evidence="3 4" key="2">
    <citation type="journal article" date="2011" name="Stand. Genomic Sci.">
        <title>Complete genome sequence of the extremely halophilic Halanaerobium praevalens type strain (GSL).</title>
        <authorList>
            <person name="Ivanova N."/>
            <person name="Sikorski J."/>
            <person name="Chertkov O."/>
            <person name="Nolan M."/>
            <person name="Lucas S."/>
            <person name="Hammon N."/>
            <person name="Deshpande S."/>
            <person name="Cheng J.F."/>
            <person name="Tapia R."/>
            <person name="Han C."/>
            <person name="Goodwin L."/>
            <person name="Pitluck S."/>
            <person name="Huntemann M."/>
            <person name="Liolios K."/>
            <person name="Pagani I."/>
            <person name="Mavromatis K."/>
            <person name="Ovchinikova G."/>
            <person name="Pati A."/>
            <person name="Chen A."/>
            <person name="Palaniappan K."/>
            <person name="Land M."/>
            <person name="Hauser L."/>
            <person name="Brambilla E.M."/>
            <person name="Kannan K.P."/>
            <person name="Rohde M."/>
            <person name="Tindall B.J."/>
            <person name="Goker M."/>
            <person name="Detter J.C."/>
            <person name="Woyke T."/>
            <person name="Bristow J."/>
            <person name="Eisen J.A."/>
            <person name="Markowitz V."/>
            <person name="Hugenholtz P."/>
            <person name="Kyrpides N.C."/>
            <person name="Klenk H.P."/>
            <person name="Lapidus A."/>
        </authorList>
    </citation>
    <scope>NUCLEOTIDE SEQUENCE [LARGE SCALE GENOMIC DNA]</scope>
    <source>
        <strain evidence="4">ATCC 33744 / DSM 2228 / GSL</strain>
    </source>
</reference>
<evidence type="ECO:0000259" key="2">
    <source>
        <dbReference type="PROSITE" id="PS51724"/>
    </source>
</evidence>
<protein>
    <submittedName>
        <fullName evidence="3">Sporulation domain-containing protein</fullName>
    </submittedName>
</protein>
<evidence type="ECO:0000256" key="1">
    <source>
        <dbReference type="SAM" id="SignalP"/>
    </source>
</evidence>
<dbReference type="GO" id="GO:0042834">
    <property type="term" value="F:peptidoglycan binding"/>
    <property type="evidence" value="ECO:0007669"/>
    <property type="project" value="InterPro"/>
</dbReference>
<dbReference type="AlphaFoldDB" id="E3DRB5"/>
<keyword evidence="4" id="KW-1185">Reference proteome</keyword>
<dbReference type="PATRIC" id="fig|572479.3.peg.1957"/>
<evidence type="ECO:0000313" key="4">
    <source>
        <dbReference type="Proteomes" id="UP000006866"/>
    </source>
</evidence>
<reference evidence="4" key="1">
    <citation type="submission" date="2010-10" db="EMBL/GenBank/DDBJ databases">
        <title>The complete genome of Halanaerobium praevalens DSM 2228.</title>
        <authorList>
            <consortium name="US DOE Joint Genome Institute (JGI-PGF)"/>
            <person name="Lucas S."/>
            <person name="Copeland A."/>
            <person name="Lapidus A."/>
            <person name="Glavina del Rio T."/>
            <person name="Dalin E."/>
            <person name="Tice H."/>
            <person name="Bruce D."/>
            <person name="Goodwin L."/>
            <person name="Pitluck S."/>
            <person name="Kyrpides N."/>
            <person name="Mavromatis K."/>
            <person name="Ivanova N."/>
            <person name="Ovchinnikova G."/>
            <person name="Chertkov O."/>
            <person name="Detter J.C."/>
            <person name="Han C."/>
            <person name="Larimer F."/>
            <person name="Land M."/>
            <person name="Hauser L."/>
            <person name="Markowitz V."/>
            <person name="Cheng J.-F."/>
            <person name="Hugenholtz P."/>
            <person name="Woyke T."/>
            <person name="Wu D."/>
            <person name="Tindall B."/>
            <person name="Pomrenke H.G."/>
            <person name="Brambilla E."/>
            <person name="Klenk H.-P."/>
            <person name="Eisen J.A."/>
        </authorList>
    </citation>
    <scope>NUCLEOTIDE SEQUENCE [LARGE SCALE GENOMIC DNA]</scope>
    <source>
        <strain evidence="4">ATCC 33744 / DSM 2228 / GSL</strain>
    </source>
</reference>
<dbReference type="Pfam" id="PF05036">
    <property type="entry name" value="SPOR"/>
    <property type="match status" value="1"/>
</dbReference>
<name>E3DRB5_HALPG</name>
<gene>
    <name evidence="3" type="ordered locus">Hprae_1922</name>
</gene>
<dbReference type="PROSITE" id="PS51724">
    <property type="entry name" value="SPOR"/>
    <property type="match status" value="1"/>
</dbReference>
<dbReference type="SUPFAM" id="SSF110997">
    <property type="entry name" value="Sporulation related repeat"/>
    <property type="match status" value="1"/>
</dbReference>
<dbReference type="InterPro" id="IPR018711">
    <property type="entry name" value="NAGPA"/>
</dbReference>
<keyword evidence="1" id="KW-0732">Signal</keyword>
<dbReference type="HOGENOM" id="CLU_394210_0_0_9"/>
<feature type="domain" description="SPOR" evidence="2">
    <location>
        <begin position="96"/>
        <end position="175"/>
    </location>
</feature>
<proteinExistence type="predicted"/>
<dbReference type="PANTHER" id="PTHR40446">
    <property type="entry name" value="N-ACETYLGLUCOSAMINE-1-PHOSPHODIESTER ALPHA-N-ACETYLGLUCOSAMINIDASE"/>
    <property type="match status" value="1"/>
</dbReference>
<dbReference type="EMBL" id="CP002175">
    <property type="protein sequence ID" value="ADO78047.1"/>
    <property type="molecule type" value="Genomic_DNA"/>
</dbReference>
<dbReference type="Gene3D" id="3.30.70.1070">
    <property type="entry name" value="Sporulation related repeat"/>
    <property type="match status" value="1"/>
</dbReference>